<dbReference type="EMBL" id="CP070499">
    <property type="protein sequence ID" value="QSB16820.1"/>
    <property type="molecule type" value="Genomic_DNA"/>
</dbReference>
<evidence type="ECO:0000259" key="1">
    <source>
        <dbReference type="Pfam" id="PF01402"/>
    </source>
</evidence>
<dbReference type="InterPro" id="IPR002145">
    <property type="entry name" value="CopG"/>
</dbReference>
<dbReference type="GO" id="GO:0006355">
    <property type="term" value="P:regulation of DNA-templated transcription"/>
    <property type="evidence" value="ECO:0007669"/>
    <property type="project" value="InterPro"/>
</dbReference>
<evidence type="ECO:0000313" key="3">
    <source>
        <dbReference type="Proteomes" id="UP000662857"/>
    </source>
</evidence>
<evidence type="ECO:0000313" key="2">
    <source>
        <dbReference type="EMBL" id="QSB16820.1"/>
    </source>
</evidence>
<sequence>MAPARQQFNVYLPPDLVRQVKHAAIDHGQSLSALVEEALRRHLAHLEQPPGPTEVAE</sequence>
<dbReference type="InterPro" id="IPR013321">
    <property type="entry name" value="Arc_rbn_hlx_hlx"/>
</dbReference>
<accession>A0A895YRT1</accession>
<dbReference type="Gene3D" id="1.10.1220.10">
    <property type="entry name" value="Met repressor-like"/>
    <property type="match status" value="1"/>
</dbReference>
<feature type="domain" description="Ribbon-helix-helix protein CopG" evidence="1">
    <location>
        <begin position="7"/>
        <end position="44"/>
    </location>
</feature>
<proteinExistence type="predicted"/>
<organism evidence="2 3">
    <name type="scientific">Natronosporangium hydrolyticum</name>
    <dbReference type="NCBI Taxonomy" id="2811111"/>
    <lineage>
        <taxon>Bacteria</taxon>
        <taxon>Bacillati</taxon>
        <taxon>Actinomycetota</taxon>
        <taxon>Actinomycetes</taxon>
        <taxon>Micromonosporales</taxon>
        <taxon>Micromonosporaceae</taxon>
        <taxon>Natronosporangium</taxon>
    </lineage>
</organism>
<reference evidence="2" key="1">
    <citation type="submission" date="2021-02" db="EMBL/GenBank/DDBJ databases">
        <title>Natrosporangium hydrolyticum gen. nov., sp. nov, a haloalkaliphilic actinobacterium from a soda solonchak soil.</title>
        <authorList>
            <person name="Sorokin D.Y."/>
            <person name="Khijniak T.V."/>
            <person name="Zakharycheva A.P."/>
            <person name="Boueva O.V."/>
            <person name="Ariskina E.V."/>
            <person name="Hahnke R.L."/>
            <person name="Bunk B."/>
            <person name="Sproer C."/>
            <person name="Schumann P."/>
            <person name="Evtushenko L.I."/>
            <person name="Kublanov I.V."/>
        </authorList>
    </citation>
    <scope>NUCLEOTIDE SEQUENCE</scope>
    <source>
        <strain evidence="2">DSM 106523</strain>
    </source>
</reference>
<dbReference type="RefSeq" id="WP_239679056.1">
    <property type="nucleotide sequence ID" value="NZ_CP070499.1"/>
</dbReference>
<gene>
    <name evidence="2" type="ORF">JQS43_11345</name>
</gene>
<dbReference type="KEGG" id="nhy:JQS43_11345"/>
<dbReference type="AlphaFoldDB" id="A0A895YRT1"/>
<dbReference type="InterPro" id="IPR010985">
    <property type="entry name" value="Ribbon_hlx_hlx"/>
</dbReference>
<dbReference type="SUPFAM" id="SSF47598">
    <property type="entry name" value="Ribbon-helix-helix"/>
    <property type="match status" value="1"/>
</dbReference>
<dbReference type="Pfam" id="PF01402">
    <property type="entry name" value="RHH_1"/>
    <property type="match status" value="1"/>
</dbReference>
<name>A0A895YRT1_9ACTN</name>
<dbReference type="Proteomes" id="UP000662857">
    <property type="component" value="Chromosome"/>
</dbReference>
<keyword evidence="3" id="KW-1185">Reference proteome</keyword>
<dbReference type="CDD" id="cd21631">
    <property type="entry name" value="RHH_CopG_NikR-like"/>
    <property type="match status" value="1"/>
</dbReference>
<protein>
    <submittedName>
        <fullName evidence="2">CopG family transcriptional regulator</fullName>
    </submittedName>
</protein>